<dbReference type="Proteomes" id="UP000595046">
    <property type="component" value="Chromosome"/>
</dbReference>
<dbReference type="RefSeq" id="WP_197353208.1">
    <property type="nucleotide sequence ID" value="NZ_CP048882.1"/>
</dbReference>
<dbReference type="Gene3D" id="3.40.50.300">
    <property type="entry name" value="P-loop containing nucleotide triphosphate hydrolases"/>
    <property type="match status" value="1"/>
</dbReference>
<dbReference type="GO" id="GO:0016301">
    <property type="term" value="F:kinase activity"/>
    <property type="evidence" value="ECO:0007669"/>
    <property type="project" value="UniProtKB-KW"/>
</dbReference>
<organism evidence="2 3">
    <name type="scientific">Streptomyces bathyalis</name>
    <dbReference type="NCBI Taxonomy" id="2710756"/>
    <lineage>
        <taxon>Bacteria</taxon>
        <taxon>Bacillati</taxon>
        <taxon>Actinomycetota</taxon>
        <taxon>Actinomycetes</taxon>
        <taxon>Kitasatosporales</taxon>
        <taxon>Streptomycetaceae</taxon>
        <taxon>Streptomyces</taxon>
    </lineage>
</organism>
<reference evidence="3" key="1">
    <citation type="submission" date="2020-02" db="EMBL/GenBank/DDBJ databases">
        <title>Streptomyces sp. ASO4wet.</title>
        <authorList>
            <person name="Risdian C."/>
            <person name="Landwehr W."/>
            <person name="Schupp P."/>
            <person name="Wink J."/>
        </authorList>
    </citation>
    <scope>NUCLEOTIDE SEQUENCE [LARGE SCALE GENOMIC DNA]</scope>
    <source>
        <strain evidence="3">ASO4wet</strain>
    </source>
</reference>
<name>A0A7T1WUA5_9ACTN</name>
<dbReference type="AlphaFoldDB" id="A0A7T1WUA5"/>
<evidence type="ECO:0000256" key="1">
    <source>
        <dbReference type="SAM" id="MobiDB-lite"/>
    </source>
</evidence>
<dbReference type="InterPro" id="IPR027417">
    <property type="entry name" value="P-loop_NTPase"/>
</dbReference>
<feature type="region of interest" description="Disordered" evidence="1">
    <location>
        <begin position="203"/>
        <end position="222"/>
    </location>
</feature>
<keyword evidence="2" id="KW-0808">Transferase</keyword>
<protein>
    <submittedName>
        <fullName evidence="2">Uridine kinase</fullName>
    </submittedName>
</protein>
<gene>
    <name evidence="2" type="ORF">G4Z16_26845</name>
</gene>
<keyword evidence="2" id="KW-0418">Kinase</keyword>
<accession>A0A7T1WUA5</accession>
<evidence type="ECO:0000313" key="2">
    <source>
        <dbReference type="EMBL" id="QPP09429.1"/>
    </source>
</evidence>
<keyword evidence="3" id="KW-1185">Reference proteome</keyword>
<proteinExistence type="predicted"/>
<dbReference type="KEGG" id="sbat:G4Z16_26845"/>
<evidence type="ECO:0000313" key="3">
    <source>
        <dbReference type="Proteomes" id="UP000595046"/>
    </source>
</evidence>
<dbReference type="EMBL" id="CP048882">
    <property type="protein sequence ID" value="QPP09429.1"/>
    <property type="molecule type" value="Genomic_DNA"/>
</dbReference>
<sequence length="222" mass="24464">MRLEAITWERLTEQLAGLVEERAAGSGDGGEWRRVAVDGAPPARPGVLAGRLSEALRLRGLPTLVVDADSFLRADSLRFEFGKQDPDAYYDLWHDTGALWREVFGPLDPGGDGRVLPDLRTSSADRPTRSARVQLPPGGVMLLHGPFLLGRWFPFDLSVHLGLSGGALERQTPADERWKLPAFARYEEEVAPRETADVFVRADKPEHPAWNGPPRHGSSLTD</sequence>